<feature type="transmembrane region" description="Helical" evidence="1">
    <location>
        <begin position="12"/>
        <end position="36"/>
    </location>
</feature>
<sequence>MTTDRDQAKAEFISILKWIVLAAVLMVAGALFYLHWTGALSVHTVVATVLGVFFSVLLGCGLFAAAFFSDKSGIDRDVADATRQDRKP</sequence>
<name>A0ABT0RI24_9SPHN</name>
<dbReference type="Proteomes" id="UP001165363">
    <property type="component" value="Unassembled WGS sequence"/>
</dbReference>
<keyword evidence="1" id="KW-1133">Transmembrane helix</keyword>
<keyword evidence="1" id="KW-0812">Transmembrane</keyword>
<accession>A0ABT0RI24</accession>
<gene>
    <name evidence="2" type="ORF">LZ536_00005</name>
</gene>
<comment type="caution">
    <text evidence="2">The sequence shown here is derived from an EMBL/GenBank/DDBJ whole genome shotgun (WGS) entry which is preliminary data.</text>
</comment>
<dbReference type="EMBL" id="JAMGBD010000001">
    <property type="protein sequence ID" value="MCL6682287.1"/>
    <property type="molecule type" value="Genomic_DNA"/>
</dbReference>
<feature type="transmembrane region" description="Helical" evidence="1">
    <location>
        <begin position="42"/>
        <end position="68"/>
    </location>
</feature>
<evidence type="ECO:0000313" key="3">
    <source>
        <dbReference type="Proteomes" id="UP001165363"/>
    </source>
</evidence>
<evidence type="ECO:0000256" key="1">
    <source>
        <dbReference type="SAM" id="Phobius"/>
    </source>
</evidence>
<keyword evidence="1" id="KW-0472">Membrane</keyword>
<dbReference type="RefSeq" id="WP_249846270.1">
    <property type="nucleotide sequence ID" value="NZ_JAMGBD010000001.1"/>
</dbReference>
<organism evidence="2 3">
    <name type="scientific">Sphingomonas alba</name>
    <dbReference type="NCBI Taxonomy" id="2908208"/>
    <lineage>
        <taxon>Bacteria</taxon>
        <taxon>Pseudomonadati</taxon>
        <taxon>Pseudomonadota</taxon>
        <taxon>Alphaproteobacteria</taxon>
        <taxon>Sphingomonadales</taxon>
        <taxon>Sphingomonadaceae</taxon>
        <taxon>Sphingomonas</taxon>
    </lineage>
</organism>
<proteinExistence type="predicted"/>
<evidence type="ECO:0000313" key="2">
    <source>
        <dbReference type="EMBL" id="MCL6682287.1"/>
    </source>
</evidence>
<protein>
    <submittedName>
        <fullName evidence="2">Uncharacterized protein</fullName>
    </submittedName>
</protein>
<reference evidence="2" key="1">
    <citation type="submission" date="2022-05" db="EMBL/GenBank/DDBJ databases">
        <authorList>
            <person name="Jo J.-H."/>
            <person name="Im W.-T."/>
        </authorList>
    </citation>
    <scope>NUCLEOTIDE SEQUENCE</scope>
    <source>
        <strain evidence="2">SE158</strain>
    </source>
</reference>
<keyword evidence="3" id="KW-1185">Reference proteome</keyword>